<dbReference type="Proteomes" id="UP001222325">
    <property type="component" value="Unassembled WGS sequence"/>
</dbReference>
<accession>A0AAD6UD68</accession>
<evidence type="ECO:0000256" key="1">
    <source>
        <dbReference type="SAM" id="MobiDB-lite"/>
    </source>
</evidence>
<dbReference type="EMBL" id="JARJCN010000015">
    <property type="protein sequence ID" value="KAJ7094045.1"/>
    <property type="molecule type" value="Genomic_DNA"/>
</dbReference>
<feature type="compositionally biased region" description="Low complexity" evidence="1">
    <location>
        <begin position="142"/>
        <end position="190"/>
    </location>
</feature>
<feature type="region of interest" description="Disordered" evidence="1">
    <location>
        <begin position="1"/>
        <end position="215"/>
    </location>
</feature>
<keyword evidence="3" id="KW-1185">Reference proteome</keyword>
<evidence type="ECO:0000313" key="2">
    <source>
        <dbReference type="EMBL" id="KAJ7094045.1"/>
    </source>
</evidence>
<proteinExistence type="predicted"/>
<comment type="caution">
    <text evidence="2">The sequence shown here is derived from an EMBL/GenBank/DDBJ whole genome shotgun (WGS) entry which is preliminary data.</text>
</comment>
<sequence>MFNLIRRFSGSVIPRPDRPWEEDPTSNAPHVGRKRRMADEDRDDDDDEQARLKKARATSDTLPDAPESSSTPLPQAKETADVKEVTQGVKEVELVEKPNALPESVPLPEEKDGELDDDASSTASTPPPVDAPVEAEDSNEPATADTEALTADTASEPAAADAKTAVEPSAATAAVAGPPPSVAAAPAPGARPIKKLPAKQQTVPVSPEPVAPTTS</sequence>
<feature type="compositionally biased region" description="Basic and acidic residues" evidence="1">
    <location>
        <begin position="78"/>
        <end position="96"/>
    </location>
</feature>
<feature type="compositionally biased region" description="Pro residues" evidence="1">
    <location>
        <begin position="206"/>
        <end position="215"/>
    </location>
</feature>
<dbReference type="AlphaFoldDB" id="A0AAD6UD68"/>
<organism evidence="2 3">
    <name type="scientific">Mycena belliarum</name>
    <dbReference type="NCBI Taxonomy" id="1033014"/>
    <lineage>
        <taxon>Eukaryota</taxon>
        <taxon>Fungi</taxon>
        <taxon>Dikarya</taxon>
        <taxon>Basidiomycota</taxon>
        <taxon>Agaricomycotina</taxon>
        <taxon>Agaricomycetes</taxon>
        <taxon>Agaricomycetidae</taxon>
        <taxon>Agaricales</taxon>
        <taxon>Marasmiineae</taxon>
        <taxon>Mycenaceae</taxon>
        <taxon>Mycena</taxon>
    </lineage>
</organism>
<gene>
    <name evidence="2" type="ORF">B0H15DRAFT_831738</name>
</gene>
<evidence type="ECO:0000313" key="3">
    <source>
        <dbReference type="Proteomes" id="UP001222325"/>
    </source>
</evidence>
<protein>
    <submittedName>
        <fullName evidence="2">Uncharacterized protein</fullName>
    </submittedName>
</protein>
<reference evidence="2" key="1">
    <citation type="submission" date="2023-03" db="EMBL/GenBank/DDBJ databases">
        <title>Massive genome expansion in bonnet fungi (Mycena s.s.) driven by repeated elements and novel gene families across ecological guilds.</title>
        <authorList>
            <consortium name="Lawrence Berkeley National Laboratory"/>
            <person name="Harder C.B."/>
            <person name="Miyauchi S."/>
            <person name="Viragh M."/>
            <person name="Kuo A."/>
            <person name="Thoen E."/>
            <person name="Andreopoulos B."/>
            <person name="Lu D."/>
            <person name="Skrede I."/>
            <person name="Drula E."/>
            <person name="Henrissat B."/>
            <person name="Morin E."/>
            <person name="Kohler A."/>
            <person name="Barry K."/>
            <person name="LaButti K."/>
            <person name="Morin E."/>
            <person name="Salamov A."/>
            <person name="Lipzen A."/>
            <person name="Mereny Z."/>
            <person name="Hegedus B."/>
            <person name="Baldrian P."/>
            <person name="Stursova M."/>
            <person name="Weitz H."/>
            <person name="Taylor A."/>
            <person name="Grigoriev I.V."/>
            <person name="Nagy L.G."/>
            <person name="Martin F."/>
            <person name="Kauserud H."/>
        </authorList>
    </citation>
    <scope>NUCLEOTIDE SEQUENCE</scope>
    <source>
        <strain evidence="2">CBHHK173m</strain>
    </source>
</reference>
<name>A0AAD6UD68_9AGAR</name>